<accession>A0A238C204</accession>
<organism evidence="1 2">
    <name type="scientific">Onchocerca flexuosa</name>
    <dbReference type="NCBI Taxonomy" id="387005"/>
    <lineage>
        <taxon>Eukaryota</taxon>
        <taxon>Metazoa</taxon>
        <taxon>Ecdysozoa</taxon>
        <taxon>Nematoda</taxon>
        <taxon>Chromadorea</taxon>
        <taxon>Rhabditida</taxon>
        <taxon>Spirurina</taxon>
        <taxon>Spiruromorpha</taxon>
        <taxon>Filarioidea</taxon>
        <taxon>Onchocercidae</taxon>
        <taxon>Onchocerca</taxon>
    </lineage>
</organism>
<dbReference type="EMBL" id="KZ269980">
    <property type="protein sequence ID" value="OZC11493.1"/>
    <property type="molecule type" value="Genomic_DNA"/>
</dbReference>
<dbReference type="AlphaFoldDB" id="A0A238C204"/>
<keyword evidence="2" id="KW-1185">Reference proteome</keyword>
<evidence type="ECO:0000313" key="1">
    <source>
        <dbReference type="EMBL" id="OZC11493.1"/>
    </source>
</evidence>
<evidence type="ECO:0000313" key="2">
    <source>
        <dbReference type="Proteomes" id="UP000242913"/>
    </source>
</evidence>
<reference evidence="1 2" key="1">
    <citation type="submission" date="2015-12" db="EMBL/GenBank/DDBJ databases">
        <title>Draft genome of the nematode, Onchocerca flexuosa.</title>
        <authorList>
            <person name="Mitreva M."/>
        </authorList>
    </citation>
    <scope>NUCLEOTIDE SEQUENCE [LARGE SCALE GENOMIC DNA]</scope>
    <source>
        <strain evidence="1">Red Deer</strain>
    </source>
</reference>
<sequence>MAPSTKCDDCLWEEDKVSGASTLAGLRFTSLLASFTIDTAPVAPLASCSICVAVHRAAAIRQQRQQQQQQSKSRILSKGGRRGWIDSVTHWIACHASHVSFTGEGKPGLFVPGTCPKR</sequence>
<dbReference type="Proteomes" id="UP000242913">
    <property type="component" value="Unassembled WGS sequence"/>
</dbReference>
<gene>
    <name evidence="1" type="ORF">X798_01351</name>
</gene>
<protein>
    <submittedName>
        <fullName evidence="1">Uncharacterized protein</fullName>
    </submittedName>
</protein>
<proteinExistence type="predicted"/>
<name>A0A238C204_9BILA</name>